<feature type="compositionally biased region" description="Polar residues" evidence="1">
    <location>
        <begin position="261"/>
        <end position="274"/>
    </location>
</feature>
<keyword evidence="4" id="KW-1185">Reference proteome</keyword>
<reference evidence="3" key="1">
    <citation type="submission" date="2010-05" db="EMBL/GenBank/DDBJ databases">
        <title>The draft genome of Desulfonatronospira thiodismutans ASO3-1.</title>
        <authorList>
            <consortium name="US DOE Joint Genome Institute (JGI-PGF)"/>
            <person name="Lucas S."/>
            <person name="Copeland A."/>
            <person name="Lapidus A."/>
            <person name="Cheng J.-F."/>
            <person name="Bruce D."/>
            <person name="Goodwin L."/>
            <person name="Pitluck S."/>
            <person name="Chertkov O."/>
            <person name="Brettin T."/>
            <person name="Detter J.C."/>
            <person name="Han C."/>
            <person name="Land M.L."/>
            <person name="Hauser L."/>
            <person name="Kyrpides N."/>
            <person name="Mikhailova N."/>
            <person name="Muyzer G."/>
            <person name="Woyke T."/>
        </authorList>
    </citation>
    <scope>NUCLEOTIDE SEQUENCE [LARGE SCALE GENOMIC DNA]</scope>
    <source>
        <strain evidence="3">ASO3-1</strain>
    </source>
</reference>
<dbReference type="Pfam" id="PF21277">
    <property type="entry name" value="T6SS_VgrG3-like_C"/>
    <property type="match status" value="1"/>
</dbReference>
<gene>
    <name evidence="3" type="ORF">Dthio_PD1794</name>
</gene>
<evidence type="ECO:0000313" key="4">
    <source>
        <dbReference type="Proteomes" id="UP000005496"/>
    </source>
</evidence>
<protein>
    <recommendedName>
        <fullName evidence="2">Type VI secretion system spike protein VgrG3-like C-terminal domain-containing protein</fullName>
    </recommendedName>
</protein>
<feature type="compositionally biased region" description="Basic and acidic residues" evidence="1">
    <location>
        <begin position="174"/>
        <end position="188"/>
    </location>
</feature>
<dbReference type="OrthoDB" id="5378899at2"/>
<proteinExistence type="predicted"/>
<feature type="region of interest" description="Disordered" evidence="1">
    <location>
        <begin position="260"/>
        <end position="325"/>
    </location>
</feature>
<sequence length="523" mass="56756">MIINHSDHGLTALQDRIRENAASPPQRSRESFFDLVMNKNLSTAPPSTVPAVSTPGASGILQGGEQTSSRDENLPPGPRVQKPGPGASQGMEASGTSSGDASTSGSHTMRQKIDFGATHPHMQKSPGPRIETADPAQETTRQVIASVSPAIIKNSVVSSAPKSPAMPEFIDSMLAREKADPLSRDDGAAGHTPPSTQRPAVNSAALEAAGEEKVRVSTLTLEQDQGFSSIKPTVTLAGLESSSNPHDADMKVSRLELKNELPTQKTEATVSSLQPEAGQPGPEQRKAASRAYQEHAAFKSPEINSRTRETESEDHRPGRLAARFESANRSDAIGYDRRGGTCYGIYQLSSNMGTMGEFLDFLEDREPELASRLRQAGPMNTEGRTGSMPEEWQRIDRENPELFSELQHEFIHHNFYLPAARGVESRTGLDMQQASPALREVLWSTAVQHGVHGSMNIFQKVAGEIGYENVESPDREMIEAVYAERSRRFTGSTEAVQSAVQSRFQEEMKQALAMLPGSMETQA</sequence>
<feature type="domain" description="Type VI secretion system spike protein VgrG3-like C-terminal" evidence="2">
    <location>
        <begin position="318"/>
        <end position="507"/>
    </location>
</feature>
<accession>D6SNV9</accession>
<dbReference type="EMBL" id="ACJN02000002">
    <property type="protein sequence ID" value="EFI34435.1"/>
    <property type="molecule type" value="Genomic_DNA"/>
</dbReference>
<organism evidence="3 4">
    <name type="scientific">Desulfonatronospira thiodismutans ASO3-1</name>
    <dbReference type="NCBI Taxonomy" id="555779"/>
    <lineage>
        <taxon>Bacteria</taxon>
        <taxon>Pseudomonadati</taxon>
        <taxon>Thermodesulfobacteriota</taxon>
        <taxon>Desulfovibrionia</taxon>
        <taxon>Desulfovibrionales</taxon>
        <taxon>Desulfonatronovibrionaceae</taxon>
        <taxon>Desulfonatronospira</taxon>
    </lineage>
</organism>
<dbReference type="Proteomes" id="UP000005496">
    <property type="component" value="Unassembled WGS sequence"/>
</dbReference>
<evidence type="ECO:0000313" key="3">
    <source>
        <dbReference type="EMBL" id="EFI34435.1"/>
    </source>
</evidence>
<feature type="compositionally biased region" description="Basic and acidic residues" evidence="1">
    <location>
        <begin position="305"/>
        <end position="317"/>
    </location>
</feature>
<comment type="caution">
    <text evidence="3">The sequence shown here is derived from an EMBL/GenBank/DDBJ whole genome shotgun (WGS) entry which is preliminary data.</text>
</comment>
<dbReference type="InterPro" id="IPR049073">
    <property type="entry name" value="T6SS_VgrG3-like_C"/>
</dbReference>
<feature type="compositionally biased region" description="Low complexity" evidence="1">
    <location>
        <begin position="93"/>
        <end position="106"/>
    </location>
</feature>
<name>D6SNV9_9BACT</name>
<dbReference type="AlphaFoldDB" id="D6SNV9"/>
<dbReference type="eggNOG" id="COG1388">
    <property type="taxonomic scope" value="Bacteria"/>
</dbReference>
<evidence type="ECO:0000259" key="2">
    <source>
        <dbReference type="Pfam" id="PF21277"/>
    </source>
</evidence>
<evidence type="ECO:0000256" key="1">
    <source>
        <dbReference type="SAM" id="MobiDB-lite"/>
    </source>
</evidence>
<feature type="region of interest" description="Disordered" evidence="1">
    <location>
        <begin position="1"/>
        <end position="201"/>
    </location>
</feature>
<dbReference type="RefSeq" id="WP_008869757.1">
    <property type="nucleotide sequence ID" value="NZ_ACJN02000002.1"/>
</dbReference>